<dbReference type="GeneID" id="94192748"/>
<dbReference type="EMBL" id="BPLF01000001">
    <property type="protein sequence ID" value="GIX61265.1"/>
    <property type="molecule type" value="Genomic_DNA"/>
</dbReference>
<name>A0AAV4LN86_BABCB</name>
<protein>
    <submittedName>
        <fullName evidence="1">Uncharacterized protein</fullName>
    </submittedName>
</protein>
<gene>
    <name evidence="1" type="ORF">BcabD6B2_07000</name>
</gene>
<evidence type="ECO:0000313" key="2">
    <source>
        <dbReference type="Proteomes" id="UP001497744"/>
    </source>
</evidence>
<dbReference type="Proteomes" id="UP001497744">
    <property type="component" value="Unassembled WGS sequence"/>
</dbReference>
<sequence length="70" mass="7739">MYVSFVIGRGVPEVSRARGGTVCDEEEEGVQYEAYVDGPESRKVTEEVVAEKEEELVNGKEEVVERGVFG</sequence>
<comment type="caution">
    <text evidence="1">The sequence shown here is derived from an EMBL/GenBank/DDBJ whole genome shotgun (WGS) entry which is preliminary data.</text>
</comment>
<keyword evidence="2" id="KW-1185">Reference proteome</keyword>
<dbReference type="AlphaFoldDB" id="A0AAV4LN86"/>
<reference evidence="1 2" key="1">
    <citation type="submission" date="2021-06" db="EMBL/GenBank/DDBJ databases">
        <title>Genome sequence of Babesia caballi.</title>
        <authorList>
            <person name="Yamagishi J."/>
            <person name="Kidaka T."/>
            <person name="Ochi A."/>
        </authorList>
    </citation>
    <scope>NUCLEOTIDE SEQUENCE [LARGE SCALE GENOMIC DNA]</scope>
    <source>
        <strain evidence="1">USDA-D6B2</strain>
    </source>
</reference>
<proteinExistence type="predicted"/>
<accession>A0AAV4LN86</accession>
<evidence type="ECO:0000313" key="1">
    <source>
        <dbReference type="EMBL" id="GIX61265.1"/>
    </source>
</evidence>
<organism evidence="1 2">
    <name type="scientific">Babesia caballi</name>
    <dbReference type="NCBI Taxonomy" id="5871"/>
    <lineage>
        <taxon>Eukaryota</taxon>
        <taxon>Sar</taxon>
        <taxon>Alveolata</taxon>
        <taxon>Apicomplexa</taxon>
        <taxon>Aconoidasida</taxon>
        <taxon>Piroplasmida</taxon>
        <taxon>Babesiidae</taxon>
        <taxon>Babesia</taxon>
    </lineage>
</organism>
<dbReference type="RefSeq" id="XP_067713336.1">
    <property type="nucleotide sequence ID" value="XM_067857235.1"/>
</dbReference>